<dbReference type="RefSeq" id="WP_347705446.1">
    <property type="nucleotide sequence ID" value="NZ_JBDPZD010000004.1"/>
</dbReference>
<dbReference type="Proteomes" id="UP001495147">
    <property type="component" value="Unassembled WGS sequence"/>
</dbReference>
<dbReference type="NCBIfam" id="TIGR04430">
    <property type="entry name" value="OM_asym_MlaD"/>
    <property type="match status" value="1"/>
</dbReference>
<name>A0ABV0G4K7_9BURK</name>
<sequence length="163" mass="16775">MAKKSIEVMVGLFVLLGMLGLVFLALKAANLGGAGGGDTYTLQARFDNIGGLKARAPVRTAGVTIGRVSTITLDAKTYQGLVIMEIQKGFEFPKDTSAKILTAGLLGDQYIGLEAGADEKNLVAGDTIRQTQSAVVLESLIGQFLNSKASDLGSATPASGGAK</sequence>
<evidence type="ECO:0000313" key="2">
    <source>
        <dbReference type="EMBL" id="MEO3692625.1"/>
    </source>
</evidence>
<dbReference type="Pfam" id="PF02470">
    <property type="entry name" value="MlaD"/>
    <property type="match status" value="1"/>
</dbReference>
<accession>A0ABV0G4K7</accession>
<dbReference type="PANTHER" id="PTHR33371:SF4">
    <property type="entry name" value="INTERMEMBRANE PHOSPHOLIPID TRANSPORT SYSTEM BINDING PROTEIN MLAD"/>
    <property type="match status" value="1"/>
</dbReference>
<protein>
    <submittedName>
        <fullName evidence="2">Outer membrane lipid asymmetry maintenance protein MlaD</fullName>
    </submittedName>
</protein>
<gene>
    <name evidence="2" type="primary">mlaD</name>
    <name evidence="2" type="ORF">ABDJ85_14200</name>
</gene>
<dbReference type="InterPro" id="IPR003399">
    <property type="entry name" value="Mce/MlaD"/>
</dbReference>
<reference evidence="2 3" key="1">
    <citation type="submission" date="2024-05" db="EMBL/GenBank/DDBJ databases">
        <title>Roseateles sp. DJS-2-20 16S ribosomal RNA gene Genome sequencing and assembly.</title>
        <authorList>
            <person name="Woo H."/>
        </authorList>
    </citation>
    <scope>NUCLEOTIDE SEQUENCE [LARGE SCALE GENOMIC DNA]</scope>
    <source>
        <strain evidence="2 3">DJS-2-20</strain>
    </source>
</reference>
<evidence type="ECO:0000259" key="1">
    <source>
        <dbReference type="Pfam" id="PF02470"/>
    </source>
</evidence>
<feature type="domain" description="Mce/MlaD" evidence="1">
    <location>
        <begin position="39"/>
        <end position="116"/>
    </location>
</feature>
<keyword evidence="3" id="KW-1185">Reference proteome</keyword>
<comment type="caution">
    <text evidence="2">The sequence shown here is derived from an EMBL/GenBank/DDBJ whole genome shotgun (WGS) entry which is preliminary data.</text>
</comment>
<dbReference type="InterPro" id="IPR052336">
    <property type="entry name" value="MlaD_Phospholipid_Transporter"/>
</dbReference>
<dbReference type="PANTHER" id="PTHR33371">
    <property type="entry name" value="INTERMEMBRANE PHOSPHOLIPID TRANSPORT SYSTEM BINDING PROTEIN MLAD-RELATED"/>
    <property type="match status" value="1"/>
</dbReference>
<organism evidence="2 3">
    <name type="scientific">Roseateles paludis</name>
    <dbReference type="NCBI Taxonomy" id="3145238"/>
    <lineage>
        <taxon>Bacteria</taxon>
        <taxon>Pseudomonadati</taxon>
        <taxon>Pseudomonadota</taxon>
        <taxon>Betaproteobacteria</taxon>
        <taxon>Burkholderiales</taxon>
        <taxon>Sphaerotilaceae</taxon>
        <taxon>Roseateles</taxon>
    </lineage>
</organism>
<dbReference type="EMBL" id="JBDPZD010000004">
    <property type="protein sequence ID" value="MEO3692625.1"/>
    <property type="molecule type" value="Genomic_DNA"/>
</dbReference>
<evidence type="ECO:0000313" key="3">
    <source>
        <dbReference type="Proteomes" id="UP001495147"/>
    </source>
</evidence>
<proteinExistence type="predicted"/>
<dbReference type="InterPro" id="IPR030970">
    <property type="entry name" value="ABC_MlaD"/>
</dbReference>